<reference evidence="1" key="1">
    <citation type="journal article" date="2019" name="Sci. Rep.">
        <title>Draft genome of Tanacetum cinerariifolium, the natural source of mosquito coil.</title>
        <authorList>
            <person name="Yamashiro T."/>
            <person name="Shiraishi A."/>
            <person name="Satake H."/>
            <person name="Nakayama K."/>
        </authorList>
    </citation>
    <scope>NUCLEOTIDE SEQUENCE</scope>
</reference>
<sequence length="79" mass="8549">CQIVDKCKTGLGYNAVPPPYTGNLMPLKPDLSGLEKIVNEPIVSESTLKKHVDETSEAKASVDKPKVVTKNNDALLIED</sequence>
<gene>
    <name evidence="1" type="ORF">Tci_886903</name>
</gene>
<dbReference type="EMBL" id="BKCJ011282994">
    <property type="protein sequence ID" value="GFD14934.1"/>
    <property type="molecule type" value="Genomic_DNA"/>
</dbReference>
<protein>
    <submittedName>
        <fullName evidence="1">Uncharacterized protein</fullName>
    </submittedName>
</protein>
<proteinExistence type="predicted"/>
<comment type="caution">
    <text evidence="1">The sequence shown here is derived from an EMBL/GenBank/DDBJ whole genome shotgun (WGS) entry which is preliminary data.</text>
</comment>
<accession>A0A699U525</accession>
<feature type="non-terminal residue" evidence="1">
    <location>
        <position position="1"/>
    </location>
</feature>
<dbReference type="AlphaFoldDB" id="A0A699U525"/>
<name>A0A699U525_TANCI</name>
<organism evidence="1">
    <name type="scientific">Tanacetum cinerariifolium</name>
    <name type="common">Dalmatian daisy</name>
    <name type="synonym">Chrysanthemum cinerariifolium</name>
    <dbReference type="NCBI Taxonomy" id="118510"/>
    <lineage>
        <taxon>Eukaryota</taxon>
        <taxon>Viridiplantae</taxon>
        <taxon>Streptophyta</taxon>
        <taxon>Embryophyta</taxon>
        <taxon>Tracheophyta</taxon>
        <taxon>Spermatophyta</taxon>
        <taxon>Magnoliopsida</taxon>
        <taxon>eudicotyledons</taxon>
        <taxon>Gunneridae</taxon>
        <taxon>Pentapetalae</taxon>
        <taxon>asterids</taxon>
        <taxon>campanulids</taxon>
        <taxon>Asterales</taxon>
        <taxon>Asteraceae</taxon>
        <taxon>Asteroideae</taxon>
        <taxon>Anthemideae</taxon>
        <taxon>Anthemidinae</taxon>
        <taxon>Tanacetum</taxon>
    </lineage>
</organism>
<evidence type="ECO:0000313" key="1">
    <source>
        <dbReference type="EMBL" id="GFD14934.1"/>
    </source>
</evidence>